<protein>
    <recommendedName>
        <fullName evidence="3">Kazal-like domain-containing protein</fullName>
    </recommendedName>
</protein>
<reference evidence="4 5" key="1">
    <citation type="journal article" date="2014" name="Nat. Commun.">
        <title>Molecular traces of alternative social organization in a termite genome.</title>
        <authorList>
            <person name="Terrapon N."/>
            <person name="Li C."/>
            <person name="Robertson H.M."/>
            <person name="Ji L."/>
            <person name="Meng X."/>
            <person name="Booth W."/>
            <person name="Chen Z."/>
            <person name="Childers C.P."/>
            <person name="Glastad K.M."/>
            <person name="Gokhale K."/>
            <person name="Gowin J."/>
            <person name="Gronenberg W."/>
            <person name="Hermansen R.A."/>
            <person name="Hu H."/>
            <person name="Hunt B.G."/>
            <person name="Huylmans A.K."/>
            <person name="Khalil S.M."/>
            <person name="Mitchell R.D."/>
            <person name="Munoz-Torres M.C."/>
            <person name="Mustard J.A."/>
            <person name="Pan H."/>
            <person name="Reese J.T."/>
            <person name="Scharf M.E."/>
            <person name="Sun F."/>
            <person name="Vogel H."/>
            <person name="Xiao J."/>
            <person name="Yang W."/>
            <person name="Yang Z."/>
            <person name="Yang Z."/>
            <person name="Zhou J."/>
            <person name="Zhu J."/>
            <person name="Brent C.S."/>
            <person name="Elsik C.G."/>
            <person name="Goodisman M.A."/>
            <person name="Liberles D.A."/>
            <person name="Roe R.M."/>
            <person name="Vargo E.L."/>
            <person name="Vilcinskas A."/>
            <person name="Wang J."/>
            <person name="Bornberg-Bauer E."/>
            <person name="Korb J."/>
            <person name="Zhang G."/>
            <person name="Liebig J."/>
        </authorList>
    </citation>
    <scope>NUCLEOTIDE SEQUENCE [LARGE SCALE GENOMIC DNA]</scope>
    <source>
        <tissue evidence="4">Whole organism</tissue>
    </source>
</reference>
<dbReference type="SMART" id="SM00280">
    <property type="entry name" value="KAZAL"/>
    <property type="match status" value="1"/>
</dbReference>
<dbReference type="PANTHER" id="PTHR21179">
    <property type="entry name" value="SERINE-TYPE ENDOPEPTIDASE INHIBITOR"/>
    <property type="match status" value="1"/>
</dbReference>
<keyword evidence="2" id="KW-0732">Signal</keyword>
<feature type="domain" description="Kazal-like" evidence="3">
    <location>
        <begin position="131"/>
        <end position="182"/>
    </location>
</feature>
<dbReference type="InParanoid" id="A0A067RHE9"/>
<name>A0A067RHE9_ZOONE</name>
<dbReference type="PROSITE" id="PS51465">
    <property type="entry name" value="KAZAL_2"/>
    <property type="match status" value="1"/>
</dbReference>
<evidence type="ECO:0000313" key="4">
    <source>
        <dbReference type="EMBL" id="KDR23286.1"/>
    </source>
</evidence>
<sequence length="194" mass="20700">MCWAVITWTAIIATKLLQTSAYGHAGAQDNSRPPALGFKENFSWGPDFFYPKERERNVNANNFRPRAPTGGIPRNSLGRRRQLGGGVNSRPDLFLPPAADDPDDIYIFDGATSPRPRPGGSEAPLTTPSTTTTAANCDCPSTPEFNPVCGSDALTYTNPGKLKCAIFCGTDVALKHYGSCLSTTAPQTTTGSSQ</sequence>
<keyword evidence="5" id="KW-1185">Reference proteome</keyword>
<dbReference type="SUPFAM" id="SSF100895">
    <property type="entry name" value="Kazal-type serine protease inhibitors"/>
    <property type="match status" value="1"/>
</dbReference>
<dbReference type="InterPro" id="IPR036058">
    <property type="entry name" value="Kazal_dom_sf"/>
</dbReference>
<feature type="chain" id="PRO_5001645167" description="Kazal-like domain-containing protein" evidence="2">
    <location>
        <begin position="22"/>
        <end position="194"/>
    </location>
</feature>
<dbReference type="OrthoDB" id="6513408at2759"/>
<evidence type="ECO:0000256" key="1">
    <source>
        <dbReference type="SAM" id="MobiDB-lite"/>
    </source>
</evidence>
<feature type="region of interest" description="Disordered" evidence="1">
    <location>
        <begin position="61"/>
        <end position="134"/>
    </location>
</feature>
<feature type="signal peptide" evidence="2">
    <location>
        <begin position="1"/>
        <end position="21"/>
    </location>
</feature>
<dbReference type="GO" id="GO:0004867">
    <property type="term" value="F:serine-type endopeptidase inhibitor activity"/>
    <property type="evidence" value="ECO:0007669"/>
    <property type="project" value="InterPro"/>
</dbReference>
<evidence type="ECO:0000313" key="5">
    <source>
        <dbReference type="Proteomes" id="UP000027135"/>
    </source>
</evidence>
<dbReference type="Gene3D" id="3.30.60.30">
    <property type="match status" value="1"/>
</dbReference>
<organism evidence="4 5">
    <name type="scientific">Zootermopsis nevadensis</name>
    <name type="common">Dampwood termite</name>
    <dbReference type="NCBI Taxonomy" id="136037"/>
    <lineage>
        <taxon>Eukaryota</taxon>
        <taxon>Metazoa</taxon>
        <taxon>Ecdysozoa</taxon>
        <taxon>Arthropoda</taxon>
        <taxon>Hexapoda</taxon>
        <taxon>Insecta</taxon>
        <taxon>Pterygota</taxon>
        <taxon>Neoptera</taxon>
        <taxon>Polyneoptera</taxon>
        <taxon>Dictyoptera</taxon>
        <taxon>Blattodea</taxon>
        <taxon>Blattoidea</taxon>
        <taxon>Termitoidae</taxon>
        <taxon>Termopsidae</taxon>
        <taxon>Zootermopsis</taxon>
    </lineage>
</organism>
<dbReference type="EMBL" id="KK852468">
    <property type="protein sequence ID" value="KDR23286.1"/>
    <property type="molecule type" value="Genomic_DNA"/>
</dbReference>
<dbReference type="eggNOG" id="ENOG502SC6S">
    <property type="taxonomic scope" value="Eukaryota"/>
</dbReference>
<dbReference type="InterPro" id="IPR039932">
    <property type="entry name" value="Spink4-like"/>
</dbReference>
<accession>A0A067RHE9</accession>
<gene>
    <name evidence="4" type="ORF">L798_15593</name>
</gene>
<proteinExistence type="predicted"/>
<dbReference type="Proteomes" id="UP000027135">
    <property type="component" value="Unassembled WGS sequence"/>
</dbReference>
<evidence type="ECO:0000256" key="2">
    <source>
        <dbReference type="SAM" id="SignalP"/>
    </source>
</evidence>
<dbReference type="InterPro" id="IPR002350">
    <property type="entry name" value="Kazal_dom"/>
</dbReference>
<dbReference type="Pfam" id="PF07648">
    <property type="entry name" value="Kazal_2"/>
    <property type="match status" value="1"/>
</dbReference>
<dbReference type="AlphaFoldDB" id="A0A067RHE9"/>
<evidence type="ECO:0000259" key="3">
    <source>
        <dbReference type="PROSITE" id="PS51465"/>
    </source>
</evidence>
<dbReference type="PANTHER" id="PTHR21179:SF1">
    <property type="entry name" value="KAZ1-TYPE SERINE PROTEASE INHIBITOR-LIKE PROTEIN TYPE EPSILON-RELATED"/>
    <property type="match status" value="1"/>
</dbReference>